<sequence>MRHDFALAALLAIGLTLAPAQAQDSDAPAPPETGDQPGDEGLSLMERGARMFLEGMRREMEPALEDLRDLMVDMGPAMQQFMRDMGPAMADLLRRIDDLSAYEAPELLPNGDIIIRRKPDSGPLPPPEDGEIDI</sequence>
<dbReference type="EMBL" id="JBHTKR010000001">
    <property type="protein sequence ID" value="MFD1193271.1"/>
    <property type="molecule type" value="Genomic_DNA"/>
</dbReference>
<feature type="region of interest" description="Disordered" evidence="1">
    <location>
        <begin position="113"/>
        <end position="134"/>
    </location>
</feature>
<dbReference type="RefSeq" id="WP_380788379.1">
    <property type="nucleotide sequence ID" value="NZ_JBHTKR010000001.1"/>
</dbReference>
<keyword evidence="2" id="KW-0732">Signal</keyword>
<comment type="caution">
    <text evidence="3">The sequence shown here is derived from an EMBL/GenBank/DDBJ whole genome shotgun (WGS) entry which is preliminary data.</text>
</comment>
<evidence type="ECO:0000256" key="2">
    <source>
        <dbReference type="SAM" id="SignalP"/>
    </source>
</evidence>
<evidence type="ECO:0000256" key="1">
    <source>
        <dbReference type="SAM" id="MobiDB-lite"/>
    </source>
</evidence>
<evidence type="ECO:0008006" key="5">
    <source>
        <dbReference type="Google" id="ProtNLM"/>
    </source>
</evidence>
<accession>A0ABW3TAK5</accession>
<feature type="signal peptide" evidence="2">
    <location>
        <begin position="1"/>
        <end position="22"/>
    </location>
</feature>
<feature type="region of interest" description="Disordered" evidence="1">
    <location>
        <begin position="22"/>
        <end position="44"/>
    </location>
</feature>
<keyword evidence="4" id="KW-1185">Reference proteome</keyword>
<reference evidence="4" key="1">
    <citation type="journal article" date="2019" name="Int. J. Syst. Evol. Microbiol.">
        <title>The Global Catalogue of Microorganisms (GCM) 10K type strain sequencing project: providing services to taxonomists for standard genome sequencing and annotation.</title>
        <authorList>
            <consortium name="The Broad Institute Genomics Platform"/>
            <consortium name="The Broad Institute Genome Sequencing Center for Infectious Disease"/>
            <person name="Wu L."/>
            <person name="Ma J."/>
        </authorList>
    </citation>
    <scope>NUCLEOTIDE SEQUENCE [LARGE SCALE GENOMIC DNA]</scope>
    <source>
        <strain evidence="4">CCUG 55328</strain>
    </source>
</reference>
<feature type="chain" id="PRO_5045732901" description="AAA+ family ATPase" evidence="2">
    <location>
        <begin position="23"/>
        <end position="134"/>
    </location>
</feature>
<protein>
    <recommendedName>
        <fullName evidence="5">AAA+ family ATPase</fullName>
    </recommendedName>
</protein>
<evidence type="ECO:0000313" key="3">
    <source>
        <dbReference type="EMBL" id="MFD1193271.1"/>
    </source>
</evidence>
<name>A0ABW3TAK5_9RHOB</name>
<evidence type="ECO:0000313" key="4">
    <source>
        <dbReference type="Proteomes" id="UP001597151"/>
    </source>
</evidence>
<gene>
    <name evidence="3" type="ORF">ACFQ3C_01135</name>
</gene>
<organism evidence="3 4">
    <name type="scientific">Seohaeicola saemankumensis</name>
    <dbReference type="NCBI Taxonomy" id="481181"/>
    <lineage>
        <taxon>Bacteria</taxon>
        <taxon>Pseudomonadati</taxon>
        <taxon>Pseudomonadota</taxon>
        <taxon>Alphaproteobacteria</taxon>
        <taxon>Rhodobacterales</taxon>
        <taxon>Roseobacteraceae</taxon>
        <taxon>Seohaeicola</taxon>
    </lineage>
</organism>
<proteinExistence type="predicted"/>
<dbReference type="Proteomes" id="UP001597151">
    <property type="component" value="Unassembled WGS sequence"/>
</dbReference>